<feature type="compositionally biased region" description="Low complexity" evidence="1">
    <location>
        <begin position="80"/>
        <end position="96"/>
    </location>
</feature>
<reference evidence="2 3" key="1">
    <citation type="submission" date="2024-04" db="EMBL/GenBank/DDBJ databases">
        <authorList>
            <person name="Fracassetti M."/>
        </authorList>
    </citation>
    <scope>NUCLEOTIDE SEQUENCE [LARGE SCALE GENOMIC DNA]</scope>
</reference>
<evidence type="ECO:0000256" key="1">
    <source>
        <dbReference type="SAM" id="MobiDB-lite"/>
    </source>
</evidence>
<protein>
    <submittedName>
        <fullName evidence="2">Uncharacterized protein</fullName>
    </submittedName>
</protein>
<dbReference type="EMBL" id="OZ034814">
    <property type="protein sequence ID" value="CAL1361016.1"/>
    <property type="molecule type" value="Genomic_DNA"/>
</dbReference>
<proteinExistence type="predicted"/>
<feature type="compositionally biased region" description="Polar residues" evidence="1">
    <location>
        <begin position="60"/>
        <end position="78"/>
    </location>
</feature>
<feature type="compositionally biased region" description="Low complexity" evidence="1">
    <location>
        <begin position="1"/>
        <end position="10"/>
    </location>
</feature>
<dbReference type="AlphaFoldDB" id="A0AAV2CY48"/>
<evidence type="ECO:0000313" key="2">
    <source>
        <dbReference type="EMBL" id="CAL1361016.1"/>
    </source>
</evidence>
<feature type="region of interest" description="Disordered" evidence="1">
    <location>
        <begin position="1"/>
        <end position="103"/>
    </location>
</feature>
<dbReference type="Proteomes" id="UP001497516">
    <property type="component" value="Chromosome 10"/>
</dbReference>
<feature type="compositionally biased region" description="Low complexity" evidence="1">
    <location>
        <begin position="17"/>
        <end position="33"/>
    </location>
</feature>
<sequence>MSSMKASSLASGGGSGESSKLAARPVSAGAVAAEPPAYDEPKHDPSRCEQGSPPAGPSCGQVTHHMQPSWCYTRSGEPSTAAGTGADAQGATDFGDSAAGTGE</sequence>
<gene>
    <name evidence="2" type="ORF">LTRI10_LOCUS8414</name>
</gene>
<name>A0AAV2CY48_9ROSI</name>
<organism evidence="2 3">
    <name type="scientific">Linum trigynum</name>
    <dbReference type="NCBI Taxonomy" id="586398"/>
    <lineage>
        <taxon>Eukaryota</taxon>
        <taxon>Viridiplantae</taxon>
        <taxon>Streptophyta</taxon>
        <taxon>Embryophyta</taxon>
        <taxon>Tracheophyta</taxon>
        <taxon>Spermatophyta</taxon>
        <taxon>Magnoliopsida</taxon>
        <taxon>eudicotyledons</taxon>
        <taxon>Gunneridae</taxon>
        <taxon>Pentapetalae</taxon>
        <taxon>rosids</taxon>
        <taxon>fabids</taxon>
        <taxon>Malpighiales</taxon>
        <taxon>Linaceae</taxon>
        <taxon>Linum</taxon>
    </lineage>
</organism>
<accession>A0AAV2CY48</accession>
<keyword evidence="3" id="KW-1185">Reference proteome</keyword>
<evidence type="ECO:0000313" key="3">
    <source>
        <dbReference type="Proteomes" id="UP001497516"/>
    </source>
</evidence>